<sequence>MLLLWIWLSWMNDYVNNNLVSTSNGFRRNWNATSHGTNFVVVLSQVKKHKKNSGHAGWVLFEGIFKVRQTPWKFP</sequence>
<proteinExistence type="predicted"/>
<organism evidence="2 3">
    <name type="scientific">Papaver atlanticum</name>
    <dbReference type="NCBI Taxonomy" id="357466"/>
    <lineage>
        <taxon>Eukaryota</taxon>
        <taxon>Viridiplantae</taxon>
        <taxon>Streptophyta</taxon>
        <taxon>Embryophyta</taxon>
        <taxon>Tracheophyta</taxon>
        <taxon>Spermatophyta</taxon>
        <taxon>Magnoliopsida</taxon>
        <taxon>Ranunculales</taxon>
        <taxon>Papaveraceae</taxon>
        <taxon>Papaveroideae</taxon>
        <taxon>Papaver</taxon>
    </lineage>
</organism>
<feature type="signal peptide" evidence="1">
    <location>
        <begin position="1"/>
        <end position="17"/>
    </location>
</feature>
<feature type="chain" id="PRO_5041939159" evidence="1">
    <location>
        <begin position="18"/>
        <end position="75"/>
    </location>
</feature>
<evidence type="ECO:0000313" key="2">
    <source>
        <dbReference type="EMBL" id="KAI3857175.1"/>
    </source>
</evidence>
<gene>
    <name evidence="2" type="ORF">MKW98_010589</name>
</gene>
<name>A0AAD4S2K2_9MAGN</name>
<protein>
    <submittedName>
        <fullName evidence="2">Uncharacterized protein</fullName>
    </submittedName>
</protein>
<dbReference type="AlphaFoldDB" id="A0AAD4S2K2"/>
<reference evidence="2" key="1">
    <citation type="submission" date="2022-04" db="EMBL/GenBank/DDBJ databases">
        <title>A functionally conserved STORR gene fusion in Papaver species that diverged 16.8 million years ago.</title>
        <authorList>
            <person name="Catania T."/>
        </authorList>
    </citation>
    <scope>NUCLEOTIDE SEQUENCE</scope>
    <source>
        <strain evidence="2">S-188037</strain>
    </source>
</reference>
<evidence type="ECO:0000256" key="1">
    <source>
        <dbReference type="SAM" id="SignalP"/>
    </source>
</evidence>
<accession>A0AAD4S2K2</accession>
<comment type="caution">
    <text evidence="2">The sequence shown here is derived from an EMBL/GenBank/DDBJ whole genome shotgun (WGS) entry which is preliminary data.</text>
</comment>
<dbReference type="EMBL" id="JAJJMB010014886">
    <property type="protein sequence ID" value="KAI3857175.1"/>
    <property type="molecule type" value="Genomic_DNA"/>
</dbReference>
<keyword evidence="3" id="KW-1185">Reference proteome</keyword>
<evidence type="ECO:0000313" key="3">
    <source>
        <dbReference type="Proteomes" id="UP001202328"/>
    </source>
</evidence>
<dbReference type="Proteomes" id="UP001202328">
    <property type="component" value="Unassembled WGS sequence"/>
</dbReference>
<keyword evidence="1" id="KW-0732">Signal</keyword>